<keyword evidence="2" id="KW-1277">Toxin-antitoxin system</keyword>
<dbReference type="KEGG" id="slh:YH65_06980"/>
<organism evidence="3 4">
    <name type="scientific">Sulfurovum lithotrophicum</name>
    <dbReference type="NCBI Taxonomy" id="206403"/>
    <lineage>
        <taxon>Bacteria</taxon>
        <taxon>Pseudomonadati</taxon>
        <taxon>Campylobacterota</taxon>
        <taxon>Epsilonproteobacteria</taxon>
        <taxon>Campylobacterales</taxon>
        <taxon>Sulfurovaceae</taxon>
        <taxon>Sulfurovum</taxon>
    </lineage>
</organism>
<keyword evidence="4" id="KW-1185">Reference proteome</keyword>
<dbReference type="RefSeq" id="WP_046551245.1">
    <property type="nucleotide sequence ID" value="NZ_CP011308.1"/>
</dbReference>
<name>A0A7U4M1J0_9BACT</name>
<reference evidence="3 4" key="1">
    <citation type="submission" date="2015-04" db="EMBL/GenBank/DDBJ databases">
        <title>Complete genome sequence of Sulfurovum lithotrophicum ATCC BAA-797T.</title>
        <authorList>
            <person name="Ahn J."/>
            <person name="Park G."/>
            <person name="Jeon W."/>
            <person name="Jang Y."/>
            <person name="Jang M."/>
            <person name="Lee H."/>
            <person name="Lee H."/>
        </authorList>
    </citation>
    <scope>NUCLEOTIDE SEQUENCE [LARGE SCALE GENOMIC DNA]</scope>
    <source>
        <strain evidence="4">ATCC BAA-797 / 42BKT</strain>
    </source>
</reference>
<gene>
    <name evidence="3" type="ORF">YH65_06980</name>
</gene>
<dbReference type="InterPro" id="IPR051803">
    <property type="entry name" value="TA_system_RelE-like_toxin"/>
</dbReference>
<dbReference type="PANTHER" id="PTHR33755">
    <property type="entry name" value="TOXIN PARE1-RELATED"/>
    <property type="match status" value="1"/>
</dbReference>
<evidence type="ECO:0000256" key="2">
    <source>
        <dbReference type="ARBA" id="ARBA00022649"/>
    </source>
</evidence>
<evidence type="ECO:0000313" key="4">
    <source>
        <dbReference type="Proteomes" id="UP000034444"/>
    </source>
</evidence>
<dbReference type="PANTHER" id="PTHR33755:SF5">
    <property type="entry name" value="TYPE II TOXIN-ANTITOXIN SYSTEM RELE_PARE FAMILY TOXIN"/>
    <property type="match status" value="1"/>
</dbReference>
<reference evidence="4" key="2">
    <citation type="journal article" date="2017" name="Stand. Genomic Sci.">
        <title>Complete genome sequence of the sulfur-oxidizing chemolithoautotrophic Sulfurovum lithotrophicum 42BKTT.</title>
        <authorList>
            <person name="Jeon W."/>
            <person name="Priscilla L."/>
            <person name="Park G."/>
            <person name="Lee H."/>
            <person name="Lee N."/>
            <person name="Lee D."/>
            <person name="Kwon H."/>
            <person name="Ahn I."/>
            <person name="Lee C."/>
            <person name="Lee H."/>
            <person name="Ahn J."/>
        </authorList>
    </citation>
    <scope>NUCLEOTIDE SEQUENCE [LARGE SCALE GENOMIC DNA]</scope>
    <source>
        <strain evidence="4">ATCC BAA-797 / 42BKT</strain>
    </source>
</reference>
<comment type="similarity">
    <text evidence="1">Belongs to the RelE toxin family.</text>
</comment>
<accession>A0A7U4M1J0</accession>
<dbReference type="AlphaFoldDB" id="A0A7U4M1J0"/>
<protein>
    <submittedName>
        <fullName evidence="3">Plasmid stabilization protein</fullName>
    </submittedName>
</protein>
<evidence type="ECO:0000256" key="1">
    <source>
        <dbReference type="ARBA" id="ARBA00006226"/>
    </source>
</evidence>
<dbReference type="Proteomes" id="UP000034444">
    <property type="component" value="Chromosome"/>
</dbReference>
<sequence>MKNYEVLWTKEASLDLENIIGYIYEESHTIAKEVYFAIKEHCSTLEHFPLRGRVVPEMKTLGILDYRELIYQRWRIMYTIETQNVYLLLIIDSRQDMQEQLITRFINSELK</sequence>
<dbReference type="EMBL" id="CP011308">
    <property type="protein sequence ID" value="AKF25164.1"/>
    <property type="molecule type" value="Genomic_DNA"/>
</dbReference>
<dbReference type="Gene3D" id="3.30.2310.20">
    <property type="entry name" value="RelE-like"/>
    <property type="match status" value="1"/>
</dbReference>
<evidence type="ECO:0000313" key="3">
    <source>
        <dbReference type="EMBL" id="AKF25164.1"/>
    </source>
</evidence>
<dbReference type="Pfam" id="PF05016">
    <property type="entry name" value="ParE_toxin"/>
    <property type="match status" value="1"/>
</dbReference>
<dbReference type="InterPro" id="IPR007712">
    <property type="entry name" value="RelE/ParE_toxin"/>
</dbReference>
<proteinExistence type="inferred from homology"/>
<dbReference type="OrthoDB" id="5574284at2"/>
<dbReference type="InterPro" id="IPR035093">
    <property type="entry name" value="RelE/ParE_toxin_dom_sf"/>
</dbReference>